<organism evidence="2 3">
    <name type="scientific">Vigna unguiculata</name>
    <name type="common">Cowpea</name>
    <dbReference type="NCBI Taxonomy" id="3917"/>
    <lineage>
        <taxon>Eukaryota</taxon>
        <taxon>Viridiplantae</taxon>
        <taxon>Streptophyta</taxon>
        <taxon>Embryophyta</taxon>
        <taxon>Tracheophyta</taxon>
        <taxon>Spermatophyta</taxon>
        <taxon>Magnoliopsida</taxon>
        <taxon>eudicotyledons</taxon>
        <taxon>Gunneridae</taxon>
        <taxon>Pentapetalae</taxon>
        <taxon>rosids</taxon>
        <taxon>fabids</taxon>
        <taxon>Fabales</taxon>
        <taxon>Fabaceae</taxon>
        <taxon>Papilionoideae</taxon>
        <taxon>50 kb inversion clade</taxon>
        <taxon>NPAAA clade</taxon>
        <taxon>indigoferoid/millettioid clade</taxon>
        <taxon>Phaseoleae</taxon>
        <taxon>Vigna</taxon>
    </lineage>
</organism>
<protein>
    <submittedName>
        <fullName evidence="2">Uncharacterized protein</fullName>
    </submittedName>
</protein>
<dbReference type="EMBL" id="CP039346">
    <property type="protein sequence ID" value="QCD83938.1"/>
    <property type="molecule type" value="Genomic_DNA"/>
</dbReference>
<evidence type="ECO:0000313" key="2">
    <source>
        <dbReference type="EMBL" id="QCD83938.1"/>
    </source>
</evidence>
<gene>
    <name evidence="2" type="ORF">DEO72_LG2g4287</name>
</gene>
<name>A0A4D6L616_VIGUN</name>
<evidence type="ECO:0000256" key="1">
    <source>
        <dbReference type="SAM" id="MobiDB-lite"/>
    </source>
</evidence>
<feature type="region of interest" description="Disordered" evidence="1">
    <location>
        <begin position="38"/>
        <end position="60"/>
    </location>
</feature>
<dbReference type="AlphaFoldDB" id="A0A4D6L616"/>
<dbReference type="Proteomes" id="UP000501690">
    <property type="component" value="Linkage Group LG2"/>
</dbReference>
<evidence type="ECO:0000313" key="3">
    <source>
        <dbReference type="Proteomes" id="UP000501690"/>
    </source>
</evidence>
<keyword evidence="3" id="KW-1185">Reference proteome</keyword>
<sequence length="60" mass="6652">MSATQCCCNTHRLARVTYRQALPLPDCLVGNTYRQAPSALEPTDLQLSPDEKLSATRHHA</sequence>
<proteinExistence type="predicted"/>
<accession>A0A4D6L616</accession>
<reference evidence="2 3" key="1">
    <citation type="submission" date="2019-04" db="EMBL/GenBank/DDBJ databases">
        <title>An improved genome assembly and genetic linkage map for asparagus bean, Vigna unguiculata ssp. sesquipedialis.</title>
        <authorList>
            <person name="Xia Q."/>
            <person name="Zhang R."/>
            <person name="Dong Y."/>
        </authorList>
    </citation>
    <scope>NUCLEOTIDE SEQUENCE [LARGE SCALE GENOMIC DNA]</scope>
    <source>
        <tissue evidence="2">Leaf</tissue>
    </source>
</reference>